<comment type="similarity">
    <text evidence="4 5">Belongs to the RNA methyltransferase RlmH family.</text>
</comment>
<dbReference type="PIRSF" id="PIRSF004505">
    <property type="entry name" value="MT_bac"/>
    <property type="match status" value="1"/>
</dbReference>
<dbReference type="GO" id="GO:0070038">
    <property type="term" value="F:rRNA (pseudouridine-N3-)-methyltransferase activity"/>
    <property type="evidence" value="ECO:0007669"/>
    <property type="project" value="UniProtKB-UniRule"/>
</dbReference>
<comment type="catalytic activity">
    <reaction evidence="5">
        <text>pseudouridine(1915) in 23S rRNA + S-adenosyl-L-methionine = N(3)-methylpseudouridine(1915) in 23S rRNA + S-adenosyl-L-homocysteine + H(+)</text>
        <dbReference type="Rhea" id="RHEA:42752"/>
        <dbReference type="Rhea" id="RHEA-COMP:10221"/>
        <dbReference type="Rhea" id="RHEA-COMP:10222"/>
        <dbReference type="ChEBI" id="CHEBI:15378"/>
        <dbReference type="ChEBI" id="CHEBI:57856"/>
        <dbReference type="ChEBI" id="CHEBI:59789"/>
        <dbReference type="ChEBI" id="CHEBI:65314"/>
        <dbReference type="ChEBI" id="CHEBI:74486"/>
        <dbReference type="EC" id="2.1.1.177"/>
    </reaction>
</comment>
<evidence type="ECO:0000256" key="5">
    <source>
        <dbReference type="HAMAP-Rule" id="MF_00658"/>
    </source>
</evidence>
<keyword evidence="2 5" id="KW-0808">Transferase</keyword>
<evidence type="ECO:0000256" key="3">
    <source>
        <dbReference type="ARBA" id="ARBA00022691"/>
    </source>
</evidence>
<feature type="binding site" evidence="5">
    <location>
        <begin position="114"/>
        <end position="119"/>
    </location>
    <ligand>
        <name>S-adenosyl-L-methionine</name>
        <dbReference type="ChEBI" id="CHEBI:59789"/>
    </ligand>
</feature>
<comment type="subunit">
    <text evidence="5">Homodimer.</text>
</comment>
<feature type="binding site" evidence="5">
    <location>
        <position position="95"/>
    </location>
    <ligand>
        <name>S-adenosyl-L-methionine</name>
        <dbReference type="ChEBI" id="CHEBI:59789"/>
    </ligand>
</feature>
<dbReference type="SUPFAM" id="SSF75217">
    <property type="entry name" value="alpha/beta knot"/>
    <property type="match status" value="1"/>
</dbReference>
<sequence>MKIKILCLGRLNKDEENELCNRYEIRLKSLKNSGITNFAIEHISKKELETIIKNKKEKKIIFLSENGQDFNTDNFCKKLKKLIATSIKETLFIIGEPEGFKKNLNKDSFEEICLSKLTFTHSLARVILTEQIYRCATIMVNHPYHRQ</sequence>
<comment type="caution">
    <text evidence="6">The sequence shown here is derived from an EMBL/GenBank/DDBJ whole genome shotgun (WGS) entry which is preliminary data.</text>
</comment>
<dbReference type="Proteomes" id="UP000572953">
    <property type="component" value="Unassembled WGS sequence"/>
</dbReference>
<dbReference type="Gene3D" id="3.40.1280.10">
    <property type="match status" value="1"/>
</dbReference>
<keyword evidence="3 5" id="KW-0949">S-adenosyl-L-methionine</keyword>
<evidence type="ECO:0000256" key="4">
    <source>
        <dbReference type="ARBA" id="ARBA00038303"/>
    </source>
</evidence>
<accession>A0A845S8X5</accession>
<dbReference type="GO" id="GO:0005737">
    <property type="term" value="C:cytoplasm"/>
    <property type="evidence" value="ECO:0007669"/>
    <property type="project" value="UniProtKB-SubCell"/>
</dbReference>
<keyword evidence="5" id="KW-0698">rRNA processing</keyword>
<name>A0A845S8X5_9PROT</name>
<reference evidence="6 7" key="1">
    <citation type="submission" date="2018-10" db="EMBL/GenBank/DDBJ databases">
        <title>Iterative Subtractive Binning of Freshwater Chronoseries Metagenomes Recovers Nearly Complete Genomes from over Four Hundred Novel Species.</title>
        <authorList>
            <person name="Rodriguez-R L.M."/>
            <person name="Tsementzi D."/>
            <person name="Luo C."/>
            <person name="Konstantinidis K.T."/>
        </authorList>
    </citation>
    <scope>NUCLEOTIDE SEQUENCE [LARGE SCALE GENOMIC DNA]</scope>
    <source>
        <strain evidence="6">WB7_2B_003</strain>
    </source>
</reference>
<feature type="binding site" evidence="5">
    <location>
        <position position="63"/>
    </location>
    <ligand>
        <name>S-adenosyl-L-methionine</name>
        <dbReference type="ChEBI" id="CHEBI:59789"/>
    </ligand>
</feature>
<comment type="subcellular location">
    <subcellularLocation>
        <location evidence="5">Cytoplasm</location>
    </subcellularLocation>
</comment>
<dbReference type="InterPro" id="IPR003742">
    <property type="entry name" value="RlmH-like"/>
</dbReference>
<comment type="function">
    <text evidence="5">Specifically methylates the pseudouridine at position 1915 (m3Psi1915) in 23S rRNA.</text>
</comment>
<protein>
    <recommendedName>
        <fullName evidence="5">Ribosomal RNA large subunit methyltransferase H</fullName>
        <ecNumber evidence="5">2.1.1.177</ecNumber>
    </recommendedName>
    <alternativeName>
        <fullName evidence="5">23S rRNA (pseudouridine1915-N3)-methyltransferase</fullName>
    </alternativeName>
    <alternativeName>
        <fullName evidence="5">23S rRNA m3Psi1915 methyltransferase</fullName>
    </alternativeName>
    <alternativeName>
        <fullName evidence="5">rRNA (pseudouridine-N3-)-methyltransferase RlmH</fullName>
    </alternativeName>
</protein>
<dbReference type="HAMAP" id="MF_00658">
    <property type="entry name" value="23SrRNA_methyltr_H"/>
    <property type="match status" value="1"/>
</dbReference>
<evidence type="ECO:0000256" key="1">
    <source>
        <dbReference type="ARBA" id="ARBA00022603"/>
    </source>
</evidence>
<gene>
    <name evidence="5" type="primary">rlmH</name>
    <name evidence="6" type="ORF">EBV78_01170</name>
</gene>
<organism evidence="6 7">
    <name type="scientific">Candidatus Fonsibacter lacus</name>
    <dbReference type="NCBI Taxonomy" id="2576439"/>
    <lineage>
        <taxon>Bacteria</taxon>
        <taxon>Pseudomonadati</taxon>
        <taxon>Pseudomonadota</taxon>
        <taxon>Alphaproteobacteria</taxon>
        <taxon>Candidatus Pelagibacterales</taxon>
        <taxon>Candidatus Pelagibacterales incertae sedis</taxon>
        <taxon>Candidatus Fonsibacter</taxon>
    </lineage>
</organism>
<evidence type="ECO:0000313" key="6">
    <source>
        <dbReference type="EMBL" id="NCU62696.1"/>
    </source>
</evidence>
<dbReference type="AlphaFoldDB" id="A0A845S8X5"/>
<dbReference type="PANTHER" id="PTHR33603:SF1">
    <property type="entry name" value="RIBOSOMAL RNA LARGE SUBUNIT METHYLTRANSFERASE H"/>
    <property type="match status" value="1"/>
</dbReference>
<dbReference type="PANTHER" id="PTHR33603">
    <property type="entry name" value="METHYLTRANSFERASE"/>
    <property type="match status" value="1"/>
</dbReference>
<dbReference type="EC" id="2.1.1.177" evidence="5"/>
<dbReference type="InterPro" id="IPR029026">
    <property type="entry name" value="tRNA_m1G_MTases_N"/>
</dbReference>
<keyword evidence="1 5" id="KW-0489">Methyltransferase</keyword>
<evidence type="ECO:0000256" key="2">
    <source>
        <dbReference type="ARBA" id="ARBA00022679"/>
    </source>
</evidence>
<dbReference type="Pfam" id="PF02590">
    <property type="entry name" value="SPOUT_MTase"/>
    <property type="match status" value="1"/>
</dbReference>
<keyword evidence="5" id="KW-0963">Cytoplasm</keyword>
<dbReference type="EMBL" id="RGGN01000023">
    <property type="protein sequence ID" value="NCU62696.1"/>
    <property type="molecule type" value="Genomic_DNA"/>
</dbReference>
<proteinExistence type="inferred from homology"/>
<dbReference type="CDD" id="cd18081">
    <property type="entry name" value="RlmH-like"/>
    <property type="match status" value="1"/>
</dbReference>
<dbReference type="InterPro" id="IPR029028">
    <property type="entry name" value="Alpha/beta_knot_MTases"/>
</dbReference>
<evidence type="ECO:0000313" key="7">
    <source>
        <dbReference type="Proteomes" id="UP000572953"/>
    </source>
</evidence>